<dbReference type="EMBL" id="LT608328">
    <property type="protein sequence ID" value="SCM55206.1"/>
    <property type="molecule type" value="Genomic_DNA"/>
</dbReference>
<dbReference type="Proteomes" id="UP000178485">
    <property type="component" value="Chromosome i"/>
</dbReference>
<organism evidence="2 3">
    <name type="scientific">Petrimonas mucosa</name>
    <dbReference type="NCBI Taxonomy" id="1642646"/>
    <lineage>
        <taxon>Bacteria</taxon>
        <taxon>Pseudomonadati</taxon>
        <taxon>Bacteroidota</taxon>
        <taxon>Bacteroidia</taxon>
        <taxon>Bacteroidales</taxon>
        <taxon>Dysgonomonadaceae</taxon>
        <taxon>Petrimonas</taxon>
    </lineage>
</organism>
<keyword evidence="1" id="KW-0812">Transmembrane</keyword>
<dbReference type="AlphaFoldDB" id="A0A1G4G382"/>
<dbReference type="RefSeq" id="WP_071135734.1">
    <property type="nucleotide sequence ID" value="NZ_DUQN01000026.1"/>
</dbReference>
<feature type="transmembrane region" description="Helical" evidence="1">
    <location>
        <begin position="39"/>
        <end position="59"/>
    </location>
</feature>
<accession>A0A1G4G382</accession>
<dbReference type="KEGG" id="pmuc:ING2E5A_0121"/>
<keyword evidence="3" id="KW-1185">Reference proteome</keyword>
<evidence type="ECO:0000256" key="1">
    <source>
        <dbReference type="SAM" id="Phobius"/>
    </source>
</evidence>
<feature type="transmembrane region" description="Helical" evidence="1">
    <location>
        <begin position="9"/>
        <end position="27"/>
    </location>
</feature>
<name>A0A1G4G382_9BACT</name>
<protein>
    <submittedName>
        <fullName evidence="2">Uncharacterized protein</fullName>
    </submittedName>
</protein>
<gene>
    <name evidence="2" type="ORF">ING2E5A_0121</name>
</gene>
<keyword evidence="1" id="KW-0472">Membrane</keyword>
<keyword evidence="1" id="KW-1133">Transmembrane helix</keyword>
<dbReference type="STRING" id="1642646.ING2E5A_0121"/>
<evidence type="ECO:0000313" key="2">
    <source>
        <dbReference type="EMBL" id="SCM55206.1"/>
    </source>
</evidence>
<proteinExistence type="predicted"/>
<evidence type="ECO:0000313" key="3">
    <source>
        <dbReference type="Proteomes" id="UP000178485"/>
    </source>
</evidence>
<sequence>MPRKSKKPIFLPLALAIYAIVMAVIGYPNYKQSGNLNEFWTVVGACLGLAVLLHFVLRLREKNREKFKKE</sequence>
<reference evidence="2 3" key="1">
    <citation type="submission" date="2016-08" db="EMBL/GenBank/DDBJ databases">
        <authorList>
            <person name="Seilhamer J.J."/>
        </authorList>
    </citation>
    <scope>NUCLEOTIDE SEQUENCE [LARGE SCALE GENOMIC DNA]</scope>
    <source>
        <strain evidence="2">ING2-E5A</strain>
    </source>
</reference>